<sequence length="98" mass="10886">MNGLTSYYLQADSEPDFNEMIRSLQKSYAHVQSAFIQGDHKSVKEQFETDGKNLVSRIQVAVKNIHGQVDTAIKGEGANALKQAVEAILPKYEKIFSA</sequence>
<organism evidence="1 3">
    <name type="scientific">Streptococcus acidominimus</name>
    <dbReference type="NCBI Taxonomy" id="1326"/>
    <lineage>
        <taxon>Bacteria</taxon>
        <taxon>Bacillati</taxon>
        <taxon>Bacillota</taxon>
        <taxon>Bacilli</taxon>
        <taxon>Lactobacillales</taxon>
        <taxon>Streptococcaceae</taxon>
        <taxon>Streptococcus</taxon>
    </lineage>
</organism>
<dbReference type="Proteomes" id="UP000255213">
    <property type="component" value="Unassembled WGS sequence"/>
</dbReference>
<dbReference type="AlphaFoldDB" id="A0A1Q8EBZ1"/>
<dbReference type="RefSeq" id="WP_075099668.1">
    <property type="nucleotide sequence ID" value="NZ_MSJL01000039.1"/>
</dbReference>
<evidence type="ECO:0000313" key="1">
    <source>
        <dbReference type="EMBL" id="OLF49301.1"/>
    </source>
</evidence>
<accession>A0A1Q8EBZ1</accession>
<gene>
    <name evidence="1" type="ORF">BU200_08005</name>
    <name evidence="2" type="ORF">NCTC12957_00019</name>
</gene>
<evidence type="ECO:0000313" key="2">
    <source>
        <dbReference type="EMBL" id="SUN04816.1"/>
    </source>
</evidence>
<name>A0A1Q8EBZ1_STRAI</name>
<reference evidence="2 4" key="3">
    <citation type="submission" date="2018-06" db="EMBL/GenBank/DDBJ databases">
        <authorList>
            <consortium name="Pathogen Informatics"/>
            <person name="Doyle S."/>
        </authorList>
    </citation>
    <scope>NUCLEOTIDE SEQUENCE [LARGE SCALE GENOMIC DNA]</scope>
    <source>
        <strain evidence="2 4">NCTC12957</strain>
    </source>
</reference>
<protein>
    <submittedName>
        <fullName evidence="1">Uncharacterized protein</fullName>
    </submittedName>
</protein>
<dbReference type="Proteomes" id="UP000186437">
    <property type="component" value="Unassembled WGS sequence"/>
</dbReference>
<proteinExistence type="predicted"/>
<evidence type="ECO:0000313" key="3">
    <source>
        <dbReference type="Proteomes" id="UP000186437"/>
    </source>
</evidence>
<reference evidence="3" key="1">
    <citation type="submission" date="2016-12" db="EMBL/GenBank/DDBJ databases">
        <authorList>
            <person name="Gulvik C.A."/>
        </authorList>
    </citation>
    <scope>NUCLEOTIDE SEQUENCE [LARGE SCALE GENOMIC DNA]</scope>
    <source>
        <strain evidence="3">ATCC 51725</strain>
    </source>
</reference>
<dbReference type="EMBL" id="UHEN01000001">
    <property type="protein sequence ID" value="SUN04816.1"/>
    <property type="molecule type" value="Genomic_DNA"/>
</dbReference>
<keyword evidence="3" id="KW-1185">Reference proteome</keyword>
<evidence type="ECO:0000313" key="4">
    <source>
        <dbReference type="Proteomes" id="UP000255213"/>
    </source>
</evidence>
<reference evidence="1" key="2">
    <citation type="submission" date="2016-12" db="EMBL/GenBank/DDBJ databases">
        <authorList>
            <person name="Song W.-J."/>
            <person name="Kurnit D.M."/>
        </authorList>
    </citation>
    <scope>NUCLEOTIDE SEQUENCE [LARGE SCALE GENOMIC DNA]</scope>
    <source>
        <strain evidence="1">ATCC 51725</strain>
    </source>
</reference>
<dbReference type="EMBL" id="MSJL01000039">
    <property type="protein sequence ID" value="OLF49301.1"/>
    <property type="molecule type" value="Genomic_DNA"/>
</dbReference>
<dbReference type="OrthoDB" id="2224535at2"/>